<feature type="transmembrane region" description="Helical" evidence="9">
    <location>
        <begin position="439"/>
        <end position="459"/>
    </location>
</feature>
<dbReference type="InterPro" id="IPR006668">
    <property type="entry name" value="Mg_transptr_MgtE_intracell_dom"/>
</dbReference>
<dbReference type="InterPro" id="IPR046342">
    <property type="entry name" value="CBS_dom_sf"/>
</dbReference>
<evidence type="ECO:0000256" key="6">
    <source>
        <dbReference type="ARBA" id="ARBA00022989"/>
    </source>
</evidence>
<dbReference type="Pfam" id="PF01769">
    <property type="entry name" value="MgtE"/>
    <property type="match status" value="1"/>
</dbReference>
<feature type="transmembrane region" description="Helical" evidence="9">
    <location>
        <begin position="399"/>
        <end position="419"/>
    </location>
</feature>
<dbReference type="NCBIfam" id="TIGR00400">
    <property type="entry name" value="mgtE"/>
    <property type="match status" value="1"/>
</dbReference>
<dbReference type="PANTHER" id="PTHR43773:SF1">
    <property type="entry name" value="MAGNESIUM TRANSPORTER MGTE"/>
    <property type="match status" value="1"/>
</dbReference>
<keyword evidence="4 9" id="KW-0812">Transmembrane</keyword>
<evidence type="ECO:0000256" key="3">
    <source>
        <dbReference type="ARBA" id="ARBA00022448"/>
    </source>
</evidence>
<dbReference type="RefSeq" id="WP_184132496.1">
    <property type="nucleotide sequence ID" value="NZ_JACHKT010000008.1"/>
</dbReference>
<dbReference type="EMBL" id="JACHKT010000008">
    <property type="protein sequence ID" value="MBB6002791.1"/>
    <property type="molecule type" value="Genomic_DNA"/>
</dbReference>
<dbReference type="Pfam" id="PF00571">
    <property type="entry name" value="CBS"/>
    <property type="match status" value="2"/>
</dbReference>
<comment type="subunit">
    <text evidence="9">Homodimer.</text>
</comment>
<proteinExistence type="inferred from homology"/>
<dbReference type="GO" id="GO:0005886">
    <property type="term" value="C:plasma membrane"/>
    <property type="evidence" value="ECO:0007669"/>
    <property type="project" value="UniProtKB-SubCell"/>
</dbReference>
<dbReference type="AlphaFoldDB" id="A0A841ETK8"/>
<dbReference type="Pfam" id="PF03448">
    <property type="entry name" value="MgtE_N"/>
    <property type="match status" value="1"/>
</dbReference>
<keyword evidence="9" id="KW-1003">Cell membrane</keyword>
<accession>A0A841ETK8</accession>
<sequence>MEPTNQQPFELTPFELTKEYLEKIQTAINQQENDLIIAEMEELYPADITNILYELEGEEAHYLVRLLDKKLGAEIITNLDADDRKKFLKNFTAMEIAEYVDVLDSDDAVDILNEQPKDISEDIIGLLKDREQARFVNDLMHYDEDSAGGLMQKELIKINIKQSITECIEEIRRQAEDVENVSSVYVVDDESILLGRVSLKKIILAKRGARVADIYDENIVSVKTTAKGEEVADVMQKYDLEAVPVVNIQGRLLGRITIDDVVDFITESAQEDVQAMTGISEDVEEDDSVWRLVRSRLPWLLGGMVGSFFAARLIHNFEDLLSKIPAVAFFIPLIGSTGGNVGVQSSSIIVQSLADKSGIDISLSERLLKVLKVAFFNAIIAGIFAFFGSLIVDSANVQLSITVSLSIFSVVLLASFMGTLTPLVLNKFDINPAIASGPFITTTNDLLGYGVYLLIVYLLM</sequence>
<protein>
    <recommendedName>
        <fullName evidence="9">Magnesium transporter MgtE</fullName>
    </recommendedName>
</protein>
<dbReference type="InterPro" id="IPR038076">
    <property type="entry name" value="MgtE_N_sf"/>
</dbReference>
<dbReference type="Proteomes" id="UP000524404">
    <property type="component" value="Unassembled WGS sequence"/>
</dbReference>
<dbReference type="InterPro" id="IPR000644">
    <property type="entry name" value="CBS_dom"/>
</dbReference>
<reference evidence="11 12" key="1">
    <citation type="submission" date="2020-08" db="EMBL/GenBank/DDBJ databases">
        <title>Functional genomics of gut bacteria from endangered species of beetles.</title>
        <authorList>
            <person name="Carlos-Shanley C."/>
        </authorList>
    </citation>
    <scope>NUCLEOTIDE SEQUENCE [LARGE SCALE GENOMIC DNA]</scope>
    <source>
        <strain evidence="11 12">S00070</strain>
    </source>
</reference>
<evidence type="ECO:0000256" key="2">
    <source>
        <dbReference type="ARBA" id="ARBA00009749"/>
    </source>
</evidence>
<comment type="similarity">
    <text evidence="2 9">Belongs to the SLC41A transporter family.</text>
</comment>
<dbReference type="Gene3D" id="1.25.60.10">
    <property type="entry name" value="MgtE N-terminal domain-like"/>
    <property type="match status" value="1"/>
</dbReference>
<dbReference type="GO" id="GO:0015095">
    <property type="term" value="F:magnesium ion transmembrane transporter activity"/>
    <property type="evidence" value="ECO:0007669"/>
    <property type="project" value="UniProtKB-UniRule"/>
</dbReference>
<dbReference type="SUPFAM" id="SSF158791">
    <property type="entry name" value="MgtE N-terminal domain-like"/>
    <property type="match status" value="1"/>
</dbReference>
<dbReference type="InterPro" id="IPR006667">
    <property type="entry name" value="SLC41_membr_dom"/>
</dbReference>
<name>A0A841ETK8_9BACT</name>
<evidence type="ECO:0000256" key="1">
    <source>
        <dbReference type="ARBA" id="ARBA00004141"/>
    </source>
</evidence>
<keyword evidence="8" id="KW-0129">CBS domain</keyword>
<comment type="caution">
    <text evidence="9">Lacks conserved residue(s) required for the propagation of feature annotation.</text>
</comment>
<evidence type="ECO:0000256" key="5">
    <source>
        <dbReference type="ARBA" id="ARBA00022842"/>
    </source>
</evidence>
<keyword evidence="9" id="KW-0479">Metal-binding</keyword>
<evidence type="ECO:0000313" key="11">
    <source>
        <dbReference type="EMBL" id="MBB6002791.1"/>
    </source>
</evidence>
<dbReference type="PROSITE" id="PS51371">
    <property type="entry name" value="CBS"/>
    <property type="match status" value="2"/>
</dbReference>
<evidence type="ECO:0000256" key="9">
    <source>
        <dbReference type="RuleBase" id="RU362011"/>
    </source>
</evidence>
<dbReference type="SUPFAM" id="SSF161093">
    <property type="entry name" value="MgtE membrane domain-like"/>
    <property type="match status" value="1"/>
</dbReference>
<evidence type="ECO:0000259" key="10">
    <source>
        <dbReference type="PROSITE" id="PS51371"/>
    </source>
</evidence>
<dbReference type="SMART" id="SM00116">
    <property type="entry name" value="CBS"/>
    <property type="match status" value="2"/>
</dbReference>
<dbReference type="PANTHER" id="PTHR43773">
    <property type="entry name" value="MAGNESIUM TRANSPORTER MGTE"/>
    <property type="match status" value="1"/>
</dbReference>
<dbReference type="GO" id="GO:0046872">
    <property type="term" value="F:metal ion binding"/>
    <property type="evidence" value="ECO:0007669"/>
    <property type="project" value="UniProtKB-KW"/>
</dbReference>
<comment type="subcellular location">
    <subcellularLocation>
        <location evidence="9">Cell membrane</location>
        <topology evidence="9">Multi-pass membrane protein</topology>
    </subcellularLocation>
    <subcellularLocation>
        <location evidence="1">Membrane</location>
        <topology evidence="1">Multi-pass membrane protein</topology>
    </subcellularLocation>
</comment>
<dbReference type="SMART" id="SM00924">
    <property type="entry name" value="MgtE_N"/>
    <property type="match status" value="1"/>
</dbReference>
<dbReference type="InterPro" id="IPR006669">
    <property type="entry name" value="MgtE_transporter"/>
</dbReference>
<dbReference type="SUPFAM" id="SSF54631">
    <property type="entry name" value="CBS-domain pair"/>
    <property type="match status" value="1"/>
</dbReference>
<dbReference type="Gene3D" id="3.10.580.10">
    <property type="entry name" value="CBS-domain"/>
    <property type="match status" value="1"/>
</dbReference>
<gene>
    <name evidence="11" type="ORF">HNP25_001443</name>
</gene>
<evidence type="ECO:0000256" key="7">
    <source>
        <dbReference type="ARBA" id="ARBA00023136"/>
    </source>
</evidence>
<keyword evidence="7 9" id="KW-0472">Membrane</keyword>
<dbReference type="InterPro" id="IPR036739">
    <property type="entry name" value="SLC41_membr_dom_sf"/>
</dbReference>
<evidence type="ECO:0000256" key="8">
    <source>
        <dbReference type="PROSITE-ProRule" id="PRU00703"/>
    </source>
</evidence>
<evidence type="ECO:0000256" key="4">
    <source>
        <dbReference type="ARBA" id="ARBA00022692"/>
    </source>
</evidence>
<dbReference type="Gene3D" id="1.10.357.20">
    <property type="entry name" value="SLC41 divalent cation transporters, integral membrane domain"/>
    <property type="match status" value="1"/>
</dbReference>
<dbReference type="CDD" id="cd04606">
    <property type="entry name" value="CBS_pair_Mg_transporter"/>
    <property type="match status" value="1"/>
</dbReference>
<evidence type="ECO:0000313" key="12">
    <source>
        <dbReference type="Proteomes" id="UP000524404"/>
    </source>
</evidence>
<keyword evidence="5 9" id="KW-0460">Magnesium</keyword>
<keyword evidence="3 9" id="KW-0813">Transport</keyword>
<keyword evidence="6 9" id="KW-1133">Transmembrane helix</keyword>
<feature type="domain" description="CBS" evidence="10">
    <location>
        <begin position="151"/>
        <end position="214"/>
    </location>
</feature>
<feature type="transmembrane region" description="Helical" evidence="9">
    <location>
        <begin position="370"/>
        <end position="392"/>
    </location>
</feature>
<organism evidence="11 12">
    <name type="scientific">Arcicella rosea</name>
    <dbReference type="NCBI Taxonomy" id="502909"/>
    <lineage>
        <taxon>Bacteria</taxon>
        <taxon>Pseudomonadati</taxon>
        <taxon>Bacteroidota</taxon>
        <taxon>Cytophagia</taxon>
        <taxon>Cytophagales</taxon>
        <taxon>Flectobacillaceae</taxon>
        <taxon>Arcicella</taxon>
    </lineage>
</organism>
<comment type="caution">
    <text evidence="11">The sequence shown here is derived from an EMBL/GenBank/DDBJ whole genome shotgun (WGS) entry which is preliminary data.</text>
</comment>
<feature type="domain" description="CBS" evidence="10">
    <location>
        <begin position="215"/>
        <end position="271"/>
    </location>
</feature>
<comment type="function">
    <text evidence="9">Acts as a magnesium transporter.</text>
</comment>
<keyword evidence="12" id="KW-1185">Reference proteome</keyword>